<keyword evidence="2" id="KW-1185">Reference proteome</keyword>
<accession>A0AAE0ZQX0</accession>
<dbReference type="EMBL" id="JAWDGP010003509">
    <property type="protein sequence ID" value="KAK3773800.1"/>
    <property type="molecule type" value="Genomic_DNA"/>
</dbReference>
<sequence length="80" mass="9157">MTLRTERRHPIHMVTTLHTSHVIFWFYISRDSVHFFISDVKPAMVPVDPDASPRLNSESSIADLVDIQEALREGLALDIN</sequence>
<dbReference type="Proteomes" id="UP001283361">
    <property type="component" value="Unassembled WGS sequence"/>
</dbReference>
<comment type="caution">
    <text evidence="1">The sequence shown here is derived from an EMBL/GenBank/DDBJ whole genome shotgun (WGS) entry which is preliminary data.</text>
</comment>
<gene>
    <name evidence="1" type="ORF">RRG08_011008</name>
</gene>
<protein>
    <submittedName>
        <fullName evidence="1">Uncharacterized protein</fullName>
    </submittedName>
</protein>
<organism evidence="1 2">
    <name type="scientific">Elysia crispata</name>
    <name type="common">lettuce slug</name>
    <dbReference type="NCBI Taxonomy" id="231223"/>
    <lineage>
        <taxon>Eukaryota</taxon>
        <taxon>Metazoa</taxon>
        <taxon>Spiralia</taxon>
        <taxon>Lophotrochozoa</taxon>
        <taxon>Mollusca</taxon>
        <taxon>Gastropoda</taxon>
        <taxon>Heterobranchia</taxon>
        <taxon>Euthyneura</taxon>
        <taxon>Panpulmonata</taxon>
        <taxon>Sacoglossa</taxon>
        <taxon>Placobranchoidea</taxon>
        <taxon>Plakobranchidae</taxon>
        <taxon>Elysia</taxon>
    </lineage>
</organism>
<name>A0AAE0ZQX0_9GAST</name>
<dbReference type="AlphaFoldDB" id="A0AAE0ZQX0"/>
<proteinExistence type="predicted"/>
<reference evidence="1" key="1">
    <citation type="journal article" date="2023" name="G3 (Bethesda)">
        <title>A reference genome for the long-term kleptoplast-retaining sea slug Elysia crispata morphotype clarki.</title>
        <authorList>
            <person name="Eastman K.E."/>
            <person name="Pendleton A.L."/>
            <person name="Shaikh M.A."/>
            <person name="Suttiyut T."/>
            <person name="Ogas R."/>
            <person name="Tomko P."/>
            <person name="Gavelis G."/>
            <person name="Widhalm J.R."/>
            <person name="Wisecaver J.H."/>
        </authorList>
    </citation>
    <scope>NUCLEOTIDE SEQUENCE</scope>
    <source>
        <strain evidence="1">ECLA1</strain>
    </source>
</reference>
<evidence type="ECO:0000313" key="1">
    <source>
        <dbReference type="EMBL" id="KAK3773800.1"/>
    </source>
</evidence>
<evidence type="ECO:0000313" key="2">
    <source>
        <dbReference type="Proteomes" id="UP001283361"/>
    </source>
</evidence>